<dbReference type="GO" id="GO:0005886">
    <property type="term" value="C:plasma membrane"/>
    <property type="evidence" value="ECO:0007669"/>
    <property type="project" value="UniProtKB-SubCell"/>
</dbReference>
<dbReference type="InterPro" id="IPR001123">
    <property type="entry name" value="LeuE-type"/>
</dbReference>
<evidence type="ECO:0000256" key="1">
    <source>
        <dbReference type="ARBA" id="ARBA00004651"/>
    </source>
</evidence>
<evidence type="ECO:0000256" key="5">
    <source>
        <dbReference type="ARBA" id="ARBA00023136"/>
    </source>
</evidence>
<comment type="subcellular location">
    <subcellularLocation>
        <location evidence="1">Cell membrane</location>
        <topology evidence="1">Multi-pass membrane protein</topology>
    </subcellularLocation>
</comment>
<gene>
    <name evidence="7" type="ORF">SAMN05660420_00552</name>
</gene>
<keyword evidence="8" id="KW-1185">Reference proteome</keyword>
<organism evidence="7 8">
    <name type="scientific">Desulfuromusa kysingii</name>
    <dbReference type="NCBI Taxonomy" id="37625"/>
    <lineage>
        <taxon>Bacteria</taxon>
        <taxon>Pseudomonadati</taxon>
        <taxon>Thermodesulfobacteriota</taxon>
        <taxon>Desulfuromonadia</taxon>
        <taxon>Desulfuromonadales</taxon>
        <taxon>Geopsychrobacteraceae</taxon>
        <taxon>Desulfuromusa</taxon>
    </lineage>
</organism>
<dbReference type="Proteomes" id="UP000199409">
    <property type="component" value="Unassembled WGS sequence"/>
</dbReference>
<evidence type="ECO:0000313" key="7">
    <source>
        <dbReference type="EMBL" id="SDZ83766.1"/>
    </source>
</evidence>
<dbReference type="OrthoDB" id="9807053at2"/>
<reference evidence="7 8" key="1">
    <citation type="submission" date="2016-10" db="EMBL/GenBank/DDBJ databases">
        <authorList>
            <person name="de Groot N.N."/>
        </authorList>
    </citation>
    <scope>NUCLEOTIDE SEQUENCE [LARGE SCALE GENOMIC DNA]</scope>
    <source>
        <strain evidence="7 8">DSM 7343</strain>
    </source>
</reference>
<keyword evidence="5 6" id="KW-0472">Membrane</keyword>
<keyword evidence="4 6" id="KW-1133">Transmembrane helix</keyword>
<feature type="transmembrane region" description="Helical" evidence="6">
    <location>
        <begin position="6"/>
        <end position="27"/>
    </location>
</feature>
<dbReference type="RefSeq" id="WP_092344456.1">
    <property type="nucleotide sequence ID" value="NZ_FNQN01000001.1"/>
</dbReference>
<dbReference type="STRING" id="37625.SAMN05660420_00552"/>
<evidence type="ECO:0000256" key="4">
    <source>
        <dbReference type="ARBA" id="ARBA00022989"/>
    </source>
</evidence>
<dbReference type="PANTHER" id="PTHR30086">
    <property type="entry name" value="ARGININE EXPORTER PROTEIN ARGO"/>
    <property type="match status" value="1"/>
</dbReference>
<dbReference type="Pfam" id="PF01810">
    <property type="entry name" value="LysE"/>
    <property type="match status" value="1"/>
</dbReference>
<evidence type="ECO:0000256" key="6">
    <source>
        <dbReference type="SAM" id="Phobius"/>
    </source>
</evidence>
<evidence type="ECO:0000256" key="2">
    <source>
        <dbReference type="ARBA" id="ARBA00022475"/>
    </source>
</evidence>
<name>A0A1H3W9K5_9BACT</name>
<evidence type="ECO:0000256" key="3">
    <source>
        <dbReference type="ARBA" id="ARBA00022692"/>
    </source>
</evidence>
<feature type="transmembrane region" description="Helical" evidence="6">
    <location>
        <begin position="39"/>
        <end position="64"/>
    </location>
</feature>
<evidence type="ECO:0000313" key="8">
    <source>
        <dbReference type="Proteomes" id="UP000199409"/>
    </source>
</evidence>
<keyword evidence="3 6" id="KW-0812">Transmembrane</keyword>
<feature type="transmembrane region" description="Helical" evidence="6">
    <location>
        <begin position="190"/>
        <end position="208"/>
    </location>
</feature>
<keyword evidence="2" id="KW-1003">Cell membrane</keyword>
<dbReference type="AlphaFoldDB" id="A0A1H3W9K5"/>
<proteinExistence type="predicted"/>
<dbReference type="EMBL" id="FNQN01000001">
    <property type="protein sequence ID" value="SDZ83766.1"/>
    <property type="molecule type" value="Genomic_DNA"/>
</dbReference>
<feature type="transmembrane region" description="Helical" evidence="6">
    <location>
        <begin position="76"/>
        <end position="94"/>
    </location>
</feature>
<dbReference type="GO" id="GO:0015171">
    <property type="term" value="F:amino acid transmembrane transporter activity"/>
    <property type="evidence" value="ECO:0007669"/>
    <property type="project" value="TreeGrafter"/>
</dbReference>
<dbReference type="PANTHER" id="PTHR30086:SF20">
    <property type="entry name" value="ARGININE EXPORTER PROTEIN ARGO-RELATED"/>
    <property type="match status" value="1"/>
</dbReference>
<dbReference type="PIRSF" id="PIRSF006324">
    <property type="entry name" value="LeuE"/>
    <property type="match status" value="1"/>
</dbReference>
<protein>
    <submittedName>
        <fullName evidence="7">Threonine/homoserine/homoserine lactone efflux protein</fullName>
    </submittedName>
</protein>
<accession>A0A1H3W9K5</accession>
<sequence>MIDQFWTFFIAITLLTLFPGVDSLLVVRNSSRGGWKDGIATSTGICSGLFVHATVSALGISALLLQSAIAFNLLKLIGGGYLLWLGSCSLWNALHRKEVTFSAVQPAVPRIFLWSRSLREGFVCNVFNPKTLLFYMAFLPQFIDPSRSPIVQSLFMAAVHFCIAMVYQGGLAILACRISDWFKGSSTGRLLEGLAGVILVSFGLRIFLERRI</sequence>
<feature type="transmembrane region" description="Helical" evidence="6">
    <location>
        <begin position="155"/>
        <end position="178"/>
    </location>
</feature>